<reference evidence="1 2" key="1">
    <citation type="journal article" date="2022" name="bioRxiv">
        <title>The genome of the oomycete Peronosclerospora sorghi, a cosmopolitan pathogen of maize and sorghum, is inflated with dispersed pseudogenes.</title>
        <authorList>
            <person name="Fletcher K."/>
            <person name="Martin F."/>
            <person name="Isakeit T."/>
            <person name="Cavanaugh K."/>
            <person name="Magill C."/>
            <person name="Michelmore R."/>
        </authorList>
    </citation>
    <scope>NUCLEOTIDE SEQUENCE [LARGE SCALE GENOMIC DNA]</scope>
    <source>
        <strain evidence="1">P6</strain>
    </source>
</reference>
<comment type="caution">
    <text evidence="1">The sequence shown here is derived from an EMBL/GenBank/DDBJ whole genome shotgun (WGS) entry which is preliminary data.</text>
</comment>
<name>A0ACC0VGJ2_9STRA</name>
<dbReference type="Proteomes" id="UP001163321">
    <property type="component" value="Chromosome 9"/>
</dbReference>
<evidence type="ECO:0000313" key="1">
    <source>
        <dbReference type="EMBL" id="KAI9905588.1"/>
    </source>
</evidence>
<gene>
    <name evidence="1" type="ORF">PsorP6_014210</name>
</gene>
<keyword evidence="2" id="KW-1185">Reference proteome</keyword>
<proteinExistence type="predicted"/>
<protein>
    <submittedName>
        <fullName evidence="1">Uncharacterized protein</fullName>
    </submittedName>
</protein>
<dbReference type="EMBL" id="CM047588">
    <property type="protein sequence ID" value="KAI9905588.1"/>
    <property type="molecule type" value="Genomic_DNA"/>
</dbReference>
<accession>A0ACC0VGJ2</accession>
<organism evidence="1 2">
    <name type="scientific">Peronosclerospora sorghi</name>
    <dbReference type="NCBI Taxonomy" id="230839"/>
    <lineage>
        <taxon>Eukaryota</taxon>
        <taxon>Sar</taxon>
        <taxon>Stramenopiles</taxon>
        <taxon>Oomycota</taxon>
        <taxon>Peronosporomycetes</taxon>
        <taxon>Peronosporales</taxon>
        <taxon>Peronosporaceae</taxon>
        <taxon>Peronosclerospora</taxon>
    </lineage>
</organism>
<evidence type="ECO:0000313" key="2">
    <source>
        <dbReference type="Proteomes" id="UP001163321"/>
    </source>
</evidence>
<sequence length="296" mass="32790">MERIIVSSPVGYNDSSKTVFESLLDQVLRESMDIYMPFLKALYVRDVTNSYCLLAFCCARSKGKTVEIDLGPYIAFINVIGGNVAQNILKDLLSQQIDDARAQACAFLDKPMADGTAEDELDALSVTALVLSNIVVSLLQWMSWEQYSMWDLVIAELQSGRSATAEKSMMAAARKVLACVIPRETPETMTGLIKCLIHLCPDGSMLHNVLKLPEACDDCTFAILTCWMHKVPDIVTNHVRSALEGARSEFLMDKTIAEVLFGNWTVFKMCGLVVSLHVTRRPKCCLCSRTKVSSPC</sequence>